<evidence type="ECO:0000256" key="1">
    <source>
        <dbReference type="SAM" id="MobiDB-lite"/>
    </source>
</evidence>
<feature type="compositionally biased region" description="Basic and acidic residues" evidence="1">
    <location>
        <begin position="1494"/>
        <end position="1504"/>
    </location>
</feature>
<feature type="compositionally biased region" description="Basic and acidic residues" evidence="1">
    <location>
        <begin position="1345"/>
        <end position="1388"/>
    </location>
</feature>
<feature type="compositionally biased region" description="Low complexity" evidence="1">
    <location>
        <begin position="901"/>
        <end position="912"/>
    </location>
</feature>
<feature type="compositionally biased region" description="Basic and acidic residues" evidence="1">
    <location>
        <begin position="978"/>
        <end position="988"/>
    </location>
</feature>
<organism evidence="2 3">
    <name type="scientific">Cystoisospora suis</name>
    <dbReference type="NCBI Taxonomy" id="483139"/>
    <lineage>
        <taxon>Eukaryota</taxon>
        <taxon>Sar</taxon>
        <taxon>Alveolata</taxon>
        <taxon>Apicomplexa</taxon>
        <taxon>Conoidasida</taxon>
        <taxon>Coccidia</taxon>
        <taxon>Eucoccidiorida</taxon>
        <taxon>Eimeriorina</taxon>
        <taxon>Sarcocystidae</taxon>
        <taxon>Cystoisospora</taxon>
    </lineage>
</organism>
<feature type="compositionally biased region" description="Polar residues" evidence="1">
    <location>
        <begin position="337"/>
        <end position="347"/>
    </location>
</feature>
<feature type="compositionally biased region" description="Low complexity" evidence="1">
    <location>
        <begin position="293"/>
        <end position="304"/>
    </location>
</feature>
<dbReference type="Proteomes" id="UP000221165">
    <property type="component" value="Unassembled WGS sequence"/>
</dbReference>
<feature type="non-terminal residue" evidence="2">
    <location>
        <position position="1"/>
    </location>
</feature>
<feature type="compositionally biased region" description="Basic and acidic residues" evidence="1">
    <location>
        <begin position="1321"/>
        <end position="1334"/>
    </location>
</feature>
<feature type="compositionally biased region" description="Polar residues" evidence="1">
    <location>
        <begin position="133"/>
        <end position="150"/>
    </location>
</feature>
<feature type="compositionally biased region" description="Acidic residues" evidence="1">
    <location>
        <begin position="1425"/>
        <end position="1449"/>
    </location>
</feature>
<feature type="compositionally biased region" description="Low complexity" evidence="1">
    <location>
        <begin position="732"/>
        <end position="744"/>
    </location>
</feature>
<feature type="compositionally biased region" description="Low complexity" evidence="1">
    <location>
        <begin position="1585"/>
        <end position="1623"/>
    </location>
</feature>
<feature type="compositionally biased region" description="Basic and acidic residues" evidence="1">
    <location>
        <begin position="1399"/>
        <end position="1424"/>
    </location>
</feature>
<feature type="compositionally biased region" description="Low complexity" evidence="1">
    <location>
        <begin position="119"/>
        <end position="132"/>
    </location>
</feature>
<feature type="compositionally biased region" description="Basic and acidic residues" evidence="1">
    <location>
        <begin position="1450"/>
        <end position="1470"/>
    </location>
</feature>
<dbReference type="VEuPathDB" id="ToxoDB:CSUI_009052"/>
<feature type="compositionally biased region" description="Polar residues" evidence="1">
    <location>
        <begin position="806"/>
        <end position="848"/>
    </location>
</feature>
<feature type="compositionally biased region" description="Basic and acidic residues" evidence="1">
    <location>
        <begin position="1265"/>
        <end position="1274"/>
    </location>
</feature>
<feature type="region of interest" description="Disordered" evidence="1">
    <location>
        <begin position="86"/>
        <end position="226"/>
    </location>
</feature>
<feature type="compositionally biased region" description="Polar residues" evidence="1">
    <location>
        <begin position="1019"/>
        <end position="1030"/>
    </location>
</feature>
<feature type="compositionally biased region" description="Low complexity" evidence="1">
    <location>
        <begin position="198"/>
        <end position="214"/>
    </location>
</feature>
<feature type="compositionally biased region" description="Low complexity" evidence="1">
    <location>
        <begin position="1650"/>
        <end position="1662"/>
    </location>
</feature>
<feature type="compositionally biased region" description="Low complexity" evidence="1">
    <location>
        <begin position="1002"/>
        <end position="1018"/>
    </location>
</feature>
<sequence length="1704" mass="180323">LEAEENPGGGRKRRRSVSCSSRSLTSRNLSSSSSLTSTSASSPLASSTASTNPSCLAQDSNPSSGSGSFFLPDLLRDLTCQRNVDLESANSSSSPVLDEENIRPRGGIGSTTPGVAAGSTSSSSSISSSSSSLLMNFSPNAESGLASSQDLLAGKRGGKATTRQKDEGTGGRGDPSALLFSSSSSSVLPGGVPGGGYRSSSSHPYSLSSSASGGKIPGGSSSLNRPFTAAETKTAAAAALVLSSSIPSVLTTPFGGGPSGMCSTSAFLEQLHAAKAFLQQKKGLTSSGRDKISSSSSHHLQSYHNNDRGSSTATMGLREETEGRGEEEDHQDMPQPSYRQSHCSGSSSRRKTLGEEEEGGPGGGVGMSCSSETQAQDKKLDEKEVRVEEDQEEEEDDANSHDVSRRKGEGDRTSLSSSSSIVQDASSTSSSLLPSSQAHRQLHKSTSFPSLSSVSSPSSSLLLPAVSSSEPKASLKSLPSNDTREGGDSPTARAASVIHLSSRMAENEPERRPREKNMKTAISSSLLLHQSFAPSGARERDGSQEEGRSEMKSLDACNNEEETSSTSLDLSSSSSSISGVSRREGQLQKSTHSSLVLKSSPYDPFAHDGNKSVGLSSSSSSSSSDRRSKAHHSPSPEASMACPIQTGGCEDMTDTRVGSRRTIGEREDNKNKKISSDKKALLKRADTATATLSSSCDSREKNMGGEHGEGIDPPSEVEVVAERRMKRGALASSSLSSSVDPSLVESDRERLSHSASLSQGTSSSSSSSSFSTTSSTRLNSSRSQTYPTISPHSLPSHQPSGACRSSLVSNSSRPPFESSDNTAAGGVSTLQSASATSHPRSSDLSQAPLTEISDPSLSHSLTSSSSSVLPDKGAPKQHSSIRSRRIAGDLRSLPIKHGDVSSSHSDLPVSSSGGAVPLPSAAVCGDISSYKQRGDNGVSLADKDAIREGSPMRSSPSDLFSSPEFLKISPSDTLLSSQEEREFCHDSQGKNPLSDMTRKLPSSSSSSSMRGTSQSSTTHADPSPSTQLSSCLGKRRGVVKNPARSSPDASAERGERSAASSSSSSREMIFDTTVGKRRGLERRSSGELQAGGRGKRTRRASLLLREEKRARQEEEEEESKREAVLGEKEGRLGTNDVEDEKDVTMGQHEEERGVDVDSRGGGKDDKDGSVVDSSRIVSPYEIQEEGGEQETIKGNEPLLLSSQGKSACQMKQDEEEEEEVVGAVKETDRDLAGVESCGWKGREILSKKQDGVTFECREEKEKRNCSNKERHYLEENSSVPIPPRIGRHSRGSGDGRRFSSPSLVLPLLLGGGRNSRSSMIQKDEKLPTEKEKDSSLPPVQSLLPRCREGVSRKEGHIKGLENDASKESDGDHPEIKEIKVSPFEESKKKIGISPLDSLSIRHEDMQEGDDSRHESEGRTARDVRGEEEEGGKQEEEEYEISEDGSQNDEDEKRQEEIYSHRNDNRKETSTSHEPSSMIKVLSDHNDMELTSFPTEKEKTSHVKEISPFSLSKPSLDNHRRARVTSLLHTSSKESATRATATSSISQKTGRKADVLLSKFQSDEKGCHSKSLTSFSSFRGAKPTVTTTRNNGQGTGGRASSSSCSSGLSSSSSLGRSSGRGLSLQERGRTTRRSGAGCEGSSAKRKKDATSLPSSSSIGTSASRRGEGEEGSKATKTVGGGGGGYQVGSKGVKAILSSAIAEGQK</sequence>
<dbReference type="GeneID" id="94432382"/>
<feature type="compositionally biased region" description="Low complexity" evidence="1">
    <location>
        <begin position="564"/>
        <end position="580"/>
    </location>
</feature>
<feature type="compositionally biased region" description="Polar residues" evidence="1">
    <location>
        <begin position="786"/>
        <end position="799"/>
    </location>
</feature>
<accession>A0A2C6KKG1</accession>
<protein>
    <submittedName>
        <fullName evidence="2">Uncharacterized protein</fullName>
    </submittedName>
</protein>
<evidence type="ECO:0000313" key="2">
    <source>
        <dbReference type="EMBL" id="PHJ17128.1"/>
    </source>
</evidence>
<feature type="compositionally biased region" description="Low complexity" evidence="1">
    <location>
        <begin position="1298"/>
        <end position="1308"/>
    </location>
</feature>
<feature type="compositionally biased region" description="Low complexity" evidence="1">
    <location>
        <begin position="1057"/>
        <end position="1067"/>
    </location>
</feature>
<feature type="compositionally biased region" description="Polar residues" evidence="1">
    <location>
        <begin position="55"/>
        <end position="67"/>
    </location>
</feature>
<feature type="region of interest" description="Disordered" evidence="1">
    <location>
        <begin position="1"/>
        <end position="68"/>
    </location>
</feature>
<feature type="compositionally biased region" description="Basic and acidic residues" evidence="1">
    <location>
        <begin position="697"/>
        <end position="710"/>
    </location>
</feature>
<name>A0A2C6KKG1_9APIC</name>
<comment type="caution">
    <text evidence="2">The sequence shown here is derived from an EMBL/GenBank/DDBJ whole genome shotgun (WGS) entry which is preliminary data.</text>
</comment>
<feature type="region of interest" description="Disordered" evidence="1">
    <location>
        <begin position="1265"/>
        <end position="1690"/>
    </location>
</feature>
<feature type="region of interest" description="Disordered" evidence="1">
    <location>
        <begin position="282"/>
        <end position="1226"/>
    </location>
</feature>
<dbReference type="RefSeq" id="XP_067918853.1">
    <property type="nucleotide sequence ID" value="XM_068069171.1"/>
</dbReference>
<reference evidence="2 3" key="1">
    <citation type="journal article" date="2017" name="Int. J. Parasitol.">
        <title>The genome of the protozoan parasite Cystoisospora suis and a reverse vaccinology approach to identify vaccine candidates.</title>
        <authorList>
            <person name="Palmieri N."/>
            <person name="Shrestha A."/>
            <person name="Ruttkowski B."/>
            <person name="Beck T."/>
            <person name="Vogl C."/>
            <person name="Tomley F."/>
            <person name="Blake D.P."/>
            <person name="Joachim A."/>
        </authorList>
    </citation>
    <scope>NUCLEOTIDE SEQUENCE [LARGE SCALE GENOMIC DNA]</scope>
    <source>
        <strain evidence="2 3">Wien I</strain>
    </source>
</reference>
<feature type="compositionally biased region" description="Basic and acidic residues" evidence="1">
    <location>
        <begin position="398"/>
        <end position="412"/>
    </location>
</feature>
<feature type="compositionally biased region" description="Basic and acidic residues" evidence="1">
    <location>
        <begin position="505"/>
        <end position="518"/>
    </location>
</feature>
<feature type="compositionally biased region" description="Basic and acidic residues" evidence="1">
    <location>
        <begin position="1104"/>
        <end position="1131"/>
    </location>
</feature>
<gene>
    <name evidence="2" type="ORF">CSUI_009052</name>
</gene>
<feature type="compositionally biased region" description="Low complexity" evidence="1">
    <location>
        <begin position="753"/>
        <end position="785"/>
    </location>
</feature>
<feature type="non-terminal residue" evidence="2">
    <location>
        <position position="1704"/>
    </location>
</feature>
<feature type="compositionally biased region" description="Low complexity" evidence="1">
    <location>
        <begin position="445"/>
        <end position="471"/>
    </location>
</feature>
<feature type="compositionally biased region" description="Low complexity" evidence="1">
    <location>
        <begin position="414"/>
        <end position="436"/>
    </location>
</feature>
<feature type="compositionally biased region" description="Low complexity" evidence="1">
    <location>
        <begin position="853"/>
        <end position="869"/>
    </location>
</feature>
<feature type="compositionally biased region" description="Basic and acidic residues" evidence="1">
    <location>
        <begin position="537"/>
        <end position="553"/>
    </location>
</feature>
<evidence type="ECO:0000313" key="3">
    <source>
        <dbReference type="Proteomes" id="UP000221165"/>
    </source>
</evidence>
<feature type="compositionally biased region" description="Low complexity" evidence="1">
    <location>
        <begin position="174"/>
        <end position="190"/>
    </location>
</feature>
<feature type="compositionally biased region" description="Basic and acidic residues" evidence="1">
    <location>
        <begin position="1663"/>
        <end position="1672"/>
    </location>
</feature>
<keyword evidence="3" id="KW-1185">Reference proteome</keyword>
<feature type="compositionally biased region" description="Basic and acidic residues" evidence="1">
    <location>
        <begin position="375"/>
        <end position="388"/>
    </location>
</feature>
<dbReference type="EMBL" id="MIGC01005254">
    <property type="protein sequence ID" value="PHJ17128.1"/>
    <property type="molecule type" value="Genomic_DNA"/>
</dbReference>
<feature type="compositionally biased region" description="Basic and acidic residues" evidence="1">
    <location>
        <begin position="662"/>
        <end position="686"/>
    </location>
</feature>
<feature type="compositionally biased region" description="Low complexity" evidence="1">
    <location>
        <begin position="17"/>
        <end position="54"/>
    </location>
</feature>
<feature type="compositionally biased region" description="Basic and acidic residues" evidence="1">
    <location>
        <begin position="1147"/>
        <end position="1169"/>
    </location>
</feature>
<feature type="compositionally biased region" description="Polar residues" evidence="1">
    <location>
        <begin position="587"/>
        <end position="597"/>
    </location>
</feature>
<feature type="compositionally biased region" description="Low complexity" evidence="1">
    <location>
        <begin position="1536"/>
        <end position="1545"/>
    </location>
</feature>
<proteinExistence type="predicted"/>